<gene>
    <name evidence="2" type="primary">LOC100180322-001</name>
</gene>
<evidence type="ECO:0000313" key="2">
    <source>
        <dbReference type="EMBL" id="CAB3262550.1"/>
    </source>
</evidence>
<evidence type="ECO:0000259" key="1">
    <source>
        <dbReference type="PROSITE" id="PS50837"/>
    </source>
</evidence>
<organism evidence="2">
    <name type="scientific">Phallusia mammillata</name>
    <dbReference type="NCBI Taxonomy" id="59560"/>
    <lineage>
        <taxon>Eukaryota</taxon>
        <taxon>Metazoa</taxon>
        <taxon>Chordata</taxon>
        <taxon>Tunicata</taxon>
        <taxon>Ascidiacea</taxon>
        <taxon>Phlebobranchia</taxon>
        <taxon>Ascidiidae</taxon>
        <taxon>Phallusia</taxon>
    </lineage>
</organism>
<dbReference type="AlphaFoldDB" id="A0A6F9DGI7"/>
<proteinExistence type="evidence at transcript level"/>
<name>A0A6F9DGI7_9ASCI</name>
<dbReference type="EMBL" id="LR786705">
    <property type="protein sequence ID" value="CAB3262550.1"/>
    <property type="molecule type" value="mRNA"/>
</dbReference>
<dbReference type="Pfam" id="PF05729">
    <property type="entry name" value="NACHT"/>
    <property type="match status" value="1"/>
</dbReference>
<dbReference type="PROSITE" id="PS50837">
    <property type="entry name" value="NACHT"/>
    <property type="match status" value="1"/>
</dbReference>
<dbReference type="SUPFAM" id="SSF52540">
    <property type="entry name" value="P-loop containing nucleoside triphosphate hydrolases"/>
    <property type="match status" value="1"/>
</dbReference>
<reference evidence="2" key="1">
    <citation type="submission" date="2020-04" db="EMBL/GenBank/DDBJ databases">
        <authorList>
            <person name="Neveu A P."/>
        </authorList>
    </citation>
    <scope>NUCLEOTIDE SEQUENCE</scope>
    <source>
        <tissue evidence="2">Whole embryo</tissue>
    </source>
</reference>
<protein>
    <submittedName>
        <fullName evidence="2">Uncharacterized protein LOC100180322</fullName>
    </submittedName>
</protein>
<dbReference type="InterPro" id="IPR007111">
    <property type="entry name" value="NACHT_NTPase"/>
</dbReference>
<feature type="domain" description="NACHT" evidence="1">
    <location>
        <begin position="67"/>
        <end position="204"/>
    </location>
</feature>
<dbReference type="InterPro" id="IPR027417">
    <property type="entry name" value="P-loop_NTPase"/>
</dbReference>
<dbReference type="Gene3D" id="3.40.50.300">
    <property type="entry name" value="P-loop containing nucleotide triphosphate hydrolases"/>
    <property type="match status" value="1"/>
</dbReference>
<sequence>MDNSESIDEGIPELFMQFLSNQLESQYASNHKARYGEELIREFFKMENMNLDRNEEEVVKPANVHKNTVAIIGDPGMGKTKMVQTLVNQIRHKKVWINTKIIFFLRAEEIDFSLKQEMKDFLLSGLTIRCTSEELSPQDFKNMEEGGGCMVVVDGIDAARTDAFKRDDQLNLYLEKEVTTADVHIKNLLLGRTFHGSKKVLTCRKHDFFEIAPVFRPAYIVTCNGLNLRQGYREICEAECESPHQVKLMMKFLDKHPDIEKVCHVPLVSVTVVHFLKQNIEILARTDALLSLRESW</sequence>
<accession>A0A6F9DGI7</accession>